<protein>
    <recommendedName>
        <fullName evidence="3">Portal protein</fullName>
    </recommendedName>
</protein>
<organism evidence="2">
    <name type="scientific">marine sediment metagenome</name>
    <dbReference type="NCBI Taxonomy" id="412755"/>
    <lineage>
        <taxon>unclassified sequences</taxon>
        <taxon>metagenomes</taxon>
        <taxon>ecological metagenomes</taxon>
    </lineage>
</organism>
<dbReference type="EMBL" id="LAZR01010278">
    <property type="protein sequence ID" value="KKM67842.1"/>
    <property type="molecule type" value="Genomic_DNA"/>
</dbReference>
<sequence>MPSEISPQGLQESVEQGYKRLQNFRAARLMFLKQYVGQWYDAEHGVVGNEPLNLIFNAIRVLIPNIVFNFPKHEVETEYLAYRPYADMQGQALSAHDRKINIRDIYARGIVDAIFTMGIWKTGIADSGSAITFEQDDPIDPGTVYTANVDFDNFVFDPNARRIEEGLFVGDKIRTPRVALLETGLYRNDLIEQLPSANQHGDLGHTGSDELSARAINYMETGELEDEVDVFELWVPRAKATVTIPAGRGNGVAASDFLRITDYYGPDTGPYTYLSLTPPVPNNPVPIALVGIWYDLHVMANRMVRKVMDQADRQKSIVGYRRSAADDAQEALDAADGEAVAMDDPDGIKTFQFGGQETSNEGMVQQLQSWFNMMAANPQGMSGISIDAKSATEAKLLQGNAALGLEHMKDLVYIAAADEASKRAWFFHTDPLIQLPMIRREHKPAQISMGPEGPIVVSPSTDEEVQVFLTPEARRGDWLDYGFKIEPESMGRVDAASRLRQAMEFAVKILPAAAQAAQISMQMGVAFSFPRFVIRMAKEVGITWLDEVFQDPEFQQRMAMQMMQGPSPEGSQGQVTPNGGVGNPRGGGGMAGILQNGQPGQVAKTLDGTQQDNYDAQLGANDGQSDLNVRPTF</sequence>
<dbReference type="Pfam" id="PF23899">
    <property type="entry name" value="SU10_portal"/>
    <property type="match status" value="1"/>
</dbReference>
<name>A0A0F9MFD5_9ZZZZ</name>
<comment type="caution">
    <text evidence="2">The sequence shown here is derived from an EMBL/GenBank/DDBJ whole genome shotgun (WGS) entry which is preliminary data.</text>
</comment>
<evidence type="ECO:0000313" key="2">
    <source>
        <dbReference type="EMBL" id="KKM67842.1"/>
    </source>
</evidence>
<proteinExistence type="predicted"/>
<feature type="region of interest" description="Disordered" evidence="1">
    <location>
        <begin position="563"/>
        <end position="633"/>
    </location>
</feature>
<reference evidence="2" key="1">
    <citation type="journal article" date="2015" name="Nature">
        <title>Complex archaea that bridge the gap between prokaryotes and eukaryotes.</title>
        <authorList>
            <person name="Spang A."/>
            <person name="Saw J.H."/>
            <person name="Jorgensen S.L."/>
            <person name="Zaremba-Niedzwiedzka K."/>
            <person name="Martijn J."/>
            <person name="Lind A.E."/>
            <person name="van Eijk R."/>
            <person name="Schleper C."/>
            <person name="Guy L."/>
            <person name="Ettema T.J."/>
        </authorList>
    </citation>
    <scope>NUCLEOTIDE SEQUENCE</scope>
</reference>
<dbReference type="InterPro" id="IPR056909">
    <property type="entry name" value="SU10_portal"/>
</dbReference>
<accession>A0A0F9MFD5</accession>
<gene>
    <name evidence="2" type="ORF">LCGC14_1467050</name>
</gene>
<feature type="compositionally biased region" description="Gly residues" evidence="1">
    <location>
        <begin position="579"/>
        <end position="591"/>
    </location>
</feature>
<evidence type="ECO:0000256" key="1">
    <source>
        <dbReference type="SAM" id="MobiDB-lite"/>
    </source>
</evidence>
<evidence type="ECO:0008006" key="3">
    <source>
        <dbReference type="Google" id="ProtNLM"/>
    </source>
</evidence>
<dbReference type="AlphaFoldDB" id="A0A0F9MFD5"/>